<protein>
    <submittedName>
        <fullName evidence="5">Putative phosphoglycerate mutase</fullName>
    </submittedName>
</protein>
<dbReference type="CDD" id="cd09279">
    <property type="entry name" value="RNase_HI_like"/>
    <property type="match status" value="1"/>
</dbReference>
<dbReference type="SMART" id="SM00855">
    <property type="entry name" value="PGAM"/>
    <property type="match status" value="1"/>
</dbReference>
<sequence length="366" mass="38068">MKVTVEADGGSRGNPGPAGYGAVVKNSVTGVVLAEVASSIGVATNNVAEYEGLIAGLRAAADAGASSVDVRMDSKLVVEQMSGRWQVKHPSMQPLARRARELAAGFDEVTYEWVPRAENAHADRLANEAMDAANAEGATQAVAADSTGAPAAPGWTGATGTPTRMLLLRHGQTELSVQRRYSGRSDLPLTELGQAQAAAAAVRLADDAAGAVVVSSPLARCVQTATAVADAAGGKVVTHEGLVETDFGAWDGLTFAEAAQRDPELHARWLRDPAVPAPGGESFDQVHRRVFAAREDLLAAHPGSTIVVVSHVTPIKSLLRMGLDVGPSLLFRLHLDLASLSIVEFYPDGMASVRLVNDTSYLPAAG</sequence>
<gene>
    <name evidence="5" type="ORF">EV186_10134</name>
</gene>
<name>A0A4R6SLR4_LABRH</name>
<dbReference type="SUPFAM" id="SSF53254">
    <property type="entry name" value="Phosphoglycerate mutase-like"/>
    <property type="match status" value="1"/>
</dbReference>
<dbReference type="InterPro" id="IPR012337">
    <property type="entry name" value="RNaseH-like_sf"/>
</dbReference>
<evidence type="ECO:0000259" key="4">
    <source>
        <dbReference type="PROSITE" id="PS50879"/>
    </source>
</evidence>
<proteinExistence type="predicted"/>
<dbReference type="GO" id="GO:0003676">
    <property type="term" value="F:nucleic acid binding"/>
    <property type="evidence" value="ECO:0007669"/>
    <property type="project" value="InterPro"/>
</dbReference>
<organism evidence="5 6">
    <name type="scientific">Labedaea rhizosphaerae</name>
    <dbReference type="NCBI Taxonomy" id="598644"/>
    <lineage>
        <taxon>Bacteria</taxon>
        <taxon>Bacillati</taxon>
        <taxon>Actinomycetota</taxon>
        <taxon>Actinomycetes</taxon>
        <taxon>Pseudonocardiales</taxon>
        <taxon>Pseudonocardiaceae</taxon>
        <taxon>Labedaea</taxon>
    </lineage>
</organism>
<dbReference type="Pfam" id="PF13456">
    <property type="entry name" value="RVT_3"/>
    <property type="match status" value="1"/>
</dbReference>
<dbReference type="PANTHER" id="PTHR46387">
    <property type="entry name" value="POLYNUCLEOTIDYL TRANSFERASE, RIBONUCLEASE H-LIKE SUPERFAMILY PROTEIN"/>
    <property type="match status" value="1"/>
</dbReference>
<evidence type="ECO:0000313" key="6">
    <source>
        <dbReference type="Proteomes" id="UP000295444"/>
    </source>
</evidence>
<feature type="active site" description="Proton donor/acceptor; for phosphatase activity" evidence="1">
    <location>
        <position position="244"/>
    </location>
</feature>
<dbReference type="InterPro" id="IPR029033">
    <property type="entry name" value="His_PPase_superfam"/>
</dbReference>
<dbReference type="InterPro" id="IPR013078">
    <property type="entry name" value="His_Pase_superF_clade-1"/>
</dbReference>
<dbReference type="GO" id="GO:0004523">
    <property type="term" value="F:RNA-DNA hybrid ribonuclease activity"/>
    <property type="evidence" value="ECO:0007669"/>
    <property type="project" value="InterPro"/>
</dbReference>
<dbReference type="EMBL" id="SNXZ01000001">
    <property type="protein sequence ID" value="TDQ04093.1"/>
    <property type="molecule type" value="Genomic_DNA"/>
</dbReference>
<dbReference type="InterPro" id="IPR014636">
    <property type="entry name" value="RNaseH/PGlycerate_mutase"/>
</dbReference>
<dbReference type="InterPro" id="IPR002156">
    <property type="entry name" value="RNaseH_domain"/>
</dbReference>
<reference evidence="5 6" key="1">
    <citation type="submission" date="2019-03" db="EMBL/GenBank/DDBJ databases">
        <title>Genomic Encyclopedia of Type Strains, Phase IV (KMG-IV): sequencing the most valuable type-strain genomes for metagenomic binning, comparative biology and taxonomic classification.</title>
        <authorList>
            <person name="Goeker M."/>
        </authorList>
    </citation>
    <scope>NUCLEOTIDE SEQUENCE [LARGE SCALE GENOMIC DNA]</scope>
    <source>
        <strain evidence="5 6">DSM 45361</strain>
    </source>
</reference>
<evidence type="ECO:0000256" key="1">
    <source>
        <dbReference type="PIRSR" id="PIRSR036922-1"/>
    </source>
</evidence>
<dbReference type="AlphaFoldDB" id="A0A4R6SLR4"/>
<comment type="caution">
    <text evidence="5">The sequence shown here is derived from an EMBL/GenBank/DDBJ whole genome shotgun (WGS) entry which is preliminary data.</text>
</comment>
<feature type="binding site" evidence="3">
    <location>
        <position position="220"/>
    </location>
    <ligand>
        <name>substrate</name>
    </ligand>
</feature>
<dbReference type="PANTHER" id="PTHR46387:SF2">
    <property type="entry name" value="RIBONUCLEASE HI"/>
    <property type="match status" value="1"/>
</dbReference>
<dbReference type="SUPFAM" id="SSF53098">
    <property type="entry name" value="Ribonuclease H-like"/>
    <property type="match status" value="1"/>
</dbReference>
<evidence type="ECO:0000256" key="2">
    <source>
        <dbReference type="PIRSR" id="PIRSR613078-1"/>
    </source>
</evidence>
<feature type="active site" description="Proton donor/acceptor" evidence="2">
    <location>
        <position position="244"/>
    </location>
</feature>
<dbReference type="Proteomes" id="UP000295444">
    <property type="component" value="Unassembled WGS sequence"/>
</dbReference>
<dbReference type="Pfam" id="PF00300">
    <property type="entry name" value="His_Phos_1"/>
    <property type="match status" value="1"/>
</dbReference>
<dbReference type="Gene3D" id="3.30.420.10">
    <property type="entry name" value="Ribonuclease H-like superfamily/Ribonuclease H"/>
    <property type="match status" value="1"/>
</dbReference>
<evidence type="ECO:0000256" key="3">
    <source>
        <dbReference type="PIRSR" id="PIRSR613078-2"/>
    </source>
</evidence>
<dbReference type="RefSeq" id="WP_208115438.1">
    <property type="nucleotide sequence ID" value="NZ_SNXZ01000001.1"/>
</dbReference>
<accession>A0A4R6SLR4</accession>
<dbReference type="PROSITE" id="PS50879">
    <property type="entry name" value="RNASE_H_1"/>
    <property type="match status" value="1"/>
</dbReference>
<dbReference type="PIRSF" id="PIRSF036922">
    <property type="entry name" value="RNaseH_PGAM"/>
    <property type="match status" value="1"/>
</dbReference>
<evidence type="ECO:0000313" key="5">
    <source>
        <dbReference type="EMBL" id="TDQ04093.1"/>
    </source>
</evidence>
<feature type="active site" description="Tele-phosphohistidine intermediate" evidence="1">
    <location>
        <position position="170"/>
    </location>
</feature>
<dbReference type="NCBIfam" id="NF005567">
    <property type="entry name" value="PRK07238.1"/>
    <property type="match status" value="1"/>
</dbReference>
<dbReference type="InterPro" id="IPR036397">
    <property type="entry name" value="RNaseH_sf"/>
</dbReference>
<keyword evidence="6" id="KW-1185">Reference proteome</keyword>
<dbReference type="CDD" id="cd07067">
    <property type="entry name" value="HP_PGM_like"/>
    <property type="match status" value="1"/>
</dbReference>
<dbReference type="Gene3D" id="3.40.50.1240">
    <property type="entry name" value="Phosphoglycerate mutase-like"/>
    <property type="match status" value="1"/>
</dbReference>
<feature type="domain" description="RNase H type-1" evidence="4">
    <location>
        <begin position="1"/>
        <end position="139"/>
    </location>
</feature>